<dbReference type="STRING" id="7739.C3ZDT7"/>
<dbReference type="SUPFAM" id="SSF53756">
    <property type="entry name" value="UDP-Glycosyltransferase/glycogen phosphorylase"/>
    <property type="match status" value="1"/>
</dbReference>
<evidence type="ECO:0000259" key="2">
    <source>
        <dbReference type="PROSITE" id="PS51145"/>
    </source>
</evidence>
<protein>
    <recommendedName>
        <fullName evidence="2">ZU5 domain-containing protein</fullName>
    </recommendedName>
</protein>
<dbReference type="eggNOG" id="KOG4177">
    <property type="taxonomic scope" value="Eukaryota"/>
</dbReference>
<dbReference type="Pfam" id="PF00791">
    <property type="entry name" value="ZU5"/>
    <property type="match status" value="1"/>
</dbReference>
<feature type="domain" description="ZU5" evidence="2">
    <location>
        <begin position="6"/>
        <end position="134"/>
    </location>
</feature>
<dbReference type="FunFam" id="3.40.50.2000:FF:000190">
    <property type="entry name" value="Uncharacterized protein"/>
    <property type="match status" value="1"/>
</dbReference>
<proteinExistence type="predicted"/>
<dbReference type="PROSITE" id="PS51145">
    <property type="entry name" value="ZU5"/>
    <property type="match status" value="2"/>
</dbReference>
<name>C3ZDT7_BRAFL</name>
<dbReference type="InParanoid" id="C3ZDT7"/>
<gene>
    <name evidence="3" type="ORF">BRAFLDRAFT_117744</name>
</gene>
<dbReference type="PANTHER" id="PTHR10454:SF248">
    <property type="entry name" value="CASPASE-8-LIKE"/>
    <property type="match status" value="1"/>
</dbReference>
<dbReference type="Pfam" id="PF20706">
    <property type="entry name" value="GT4-conflict"/>
    <property type="match status" value="1"/>
</dbReference>
<dbReference type="PANTHER" id="PTHR10454">
    <property type="entry name" value="CASPASE"/>
    <property type="match status" value="1"/>
</dbReference>
<reference evidence="3" key="1">
    <citation type="journal article" date="2008" name="Nature">
        <title>The amphioxus genome and the evolution of the chordate karyotype.</title>
        <authorList>
            <consortium name="US DOE Joint Genome Institute (JGI-PGF)"/>
            <person name="Putnam N.H."/>
            <person name="Butts T."/>
            <person name="Ferrier D.E.K."/>
            <person name="Furlong R.F."/>
            <person name="Hellsten U."/>
            <person name="Kawashima T."/>
            <person name="Robinson-Rechavi M."/>
            <person name="Shoguchi E."/>
            <person name="Terry A."/>
            <person name="Yu J.-K."/>
            <person name="Benito-Gutierrez E.L."/>
            <person name="Dubchak I."/>
            <person name="Garcia-Fernandez J."/>
            <person name="Gibson-Brown J.J."/>
            <person name="Grigoriev I.V."/>
            <person name="Horton A.C."/>
            <person name="de Jong P.J."/>
            <person name="Jurka J."/>
            <person name="Kapitonov V.V."/>
            <person name="Kohara Y."/>
            <person name="Kuroki Y."/>
            <person name="Lindquist E."/>
            <person name="Lucas S."/>
            <person name="Osoegawa K."/>
            <person name="Pennacchio L.A."/>
            <person name="Salamov A.A."/>
            <person name="Satou Y."/>
            <person name="Sauka-Spengler T."/>
            <person name="Schmutz J."/>
            <person name="Shin-I T."/>
            <person name="Toyoda A."/>
            <person name="Bronner-Fraser M."/>
            <person name="Fujiyama A."/>
            <person name="Holland L.Z."/>
            <person name="Holland P.W.H."/>
            <person name="Satoh N."/>
            <person name="Rokhsar D.S."/>
        </authorList>
    </citation>
    <scope>NUCLEOTIDE SEQUENCE [LARGE SCALE GENOMIC DNA]</scope>
    <source>
        <strain evidence="3">S238N-H82</strain>
        <tissue evidence="3">Testes</tissue>
    </source>
</reference>
<dbReference type="EMBL" id="GG666612">
    <property type="protein sequence ID" value="EEN48893.1"/>
    <property type="molecule type" value="Genomic_DNA"/>
</dbReference>
<dbReference type="FunFam" id="2.60.220.30:FF:000011">
    <property type="entry name" value="P53-induced death domain protein 1"/>
    <property type="match status" value="1"/>
</dbReference>
<accession>C3ZDT7</accession>
<feature type="domain" description="ZU5" evidence="2">
    <location>
        <begin position="135"/>
        <end position="285"/>
    </location>
</feature>
<feature type="compositionally biased region" description="Gly residues" evidence="1">
    <location>
        <begin position="496"/>
        <end position="505"/>
    </location>
</feature>
<dbReference type="InterPro" id="IPR002398">
    <property type="entry name" value="Pept_C14"/>
</dbReference>
<dbReference type="SMART" id="SM00218">
    <property type="entry name" value="ZU5"/>
    <property type="match status" value="1"/>
</dbReference>
<feature type="region of interest" description="Disordered" evidence="1">
    <location>
        <begin position="493"/>
        <end position="523"/>
    </location>
</feature>
<dbReference type="InterPro" id="IPR000906">
    <property type="entry name" value="ZU5_dom"/>
</dbReference>
<evidence type="ECO:0000256" key="1">
    <source>
        <dbReference type="SAM" id="MobiDB-lite"/>
    </source>
</evidence>
<organism>
    <name type="scientific">Branchiostoma floridae</name>
    <name type="common">Florida lancelet</name>
    <name type="synonym">Amphioxus</name>
    <dbReference type="NCBI Taxonomy" id="7739"/>
    <lineage>
        <taxon>Eukaryota</taxon>
        <taxon>Metazoa</taxon>
        <taxon>Chordata</taxon>
        <taxon>Cephalochordata</taxon>
        <taxon>Leptocardii</taxon>
        <taxon>Amphioxiformes</taxon>
        <taxon>Branchiostomatidae</taxon>
        <taxon>Branchiostoma</taxon>
    </lineage>
</organism>
<dbReference type="CDD" id="cd03801">
    <property type="entry name" value="GT4_PimA-like"/>
    <property type="match status" value="1"/>
</dbReference>
<dbReference type="GO" id="GO:0006508">
    <property type="term" value="P:proteolysis"/>
    <property type="evidence" value="ECO:0007669"/>
    <property type="project" value="InterPro"/>
</dbReference>
<dbReference type="Gene3D" id="2.60.220.30">
    <property type="match status" value="2"/>
</dbReference>
<dbReference type="GO" id="GO:0004197">
    <property type="term" value="F:cysteine-type endopeptidase activity"/>
    <property type="evidence" value="ECO:0007669"/>
    <property type="project" value="InterPro"/>
</dbReference>
<evidence type="ECO:0000313" key="3">
    <source>
        <dbReference type="EMBL" id="EEN48893.1"/>
    </source>
</evidence>
<dbReference type="AlphaFoldDB" id="C3ZDT7"/>
<dbReference type="Gene3D" id="3.40.50.2000">
    <property type="entry name" value="Glycogen Phosphorylase B"/>
    <property type="match status" value="1"/>
</dbReference>
<sequence length="930" mass="103295">MAGPYRRIVRKVGPEGGELQTASCTVTVPRGAVTVETEITCQVINPNDVTLPLKDGETLVSDVIELGPHGTTFHQPVTVQMQYNSTSSGGFMEATLWVTEDGADWTELKAVDKSENNLTVSVDHFSIFAVISQPKQNQFTVSTEGWIQTSSTQPDVQISFPEGAVTTPTQVTLQVQEVPKQAVDDIKAKSQSFNHLISTSPIVTAEIVSDFTVQFLKPVTVRVPHPQHYMDIQHGGNTKLKVMSCEEGAEEWVDVTDIITNIQVTEEFVGFDVNHFTRWIVIDVVDTYGDAEKFGPFILNLCRWLQHRAVQFILLQREDNRKQVIIECTLAERAEEKHASLIRKGYNGPALSKSVDLFEGQQLEVNVQGNVARFNPEGDVAQHITFHSQRNNTLHMQIRGLEDKEGRRDLDGEGCAVFYALPRVKFRKEELEDKTIKRSITSLRKRHEKLGHPSESDVLISKRLCHLPIHVPYQPPKLETEGAVGGPTLKGAQTRGSGGDGGGFGTQATEQTDPHGGNADVHMRNQGPEVQTVLLVSDEYGTSKGGVSTINSQVGQIITNANAVVYATALWVSKQDQEAADRDGVKLIPPVKQNEDSIPTLDWLAWYSRVHYPSLPQDVTCIIGHAYITDTAARNIWEQRYPQADLMTFTHVIPEDTEYYKGGRKKEKDMLDNVNNAKAAFSVGQRIYDHCDTLYKAGKKPESHYVFLPKPSEIFLATNVRPGGGEQVVLSIGRVSKAENLKGHDLAVQTMGEVVKVIKNARLRVRGISEVDWETSLKILEDNLNSPDLNPTLLPYGTQEDIRDDMMRAHLVLMPSRSDPFGLIGLEAIAAGIPVLISDKTGLAEMILDLVTNGKLSAEHRNIIVETSVNDSDRAGDVKRWTDRVVDILKYSDSEFVKAARLKRELVESKYWEESHRTFLQACGITTGDL</sequence>